<proteinExistence type="predicted"/>
<protein>
    <submittedName>
        <fullName evidence="1">Uncharacterized protein</fullName>
    </submittedName>
</protein>
<dbReference type="Proteomes" id="UP000291343">
    <property type="component" value="Unassembled WGS sequence"/>
</dbReference>
<evidence type="ECO:0000313" key="1">
    <source>
        <dbReference type="EMBL" id="RZF43701.1"/>
    </source>
</evidence>
<name>A0A482XEF6_LAOST</name>
<dbReference type="EMBL" id="QKKF02012332">
    <property type="protein sequence ID" value="RZF43701.1"/>
    <property type="molecule type" value="Genomic_DNA"/>
</dbReference>
<gene>
    <name evidence="1" type="ORF">LSTR_LSTR010783</name>
</gene>
<dbReference type="SMR" id="A0A482XEF6"/>
<accession>A0A482XEF6</accession>
<evidence type="ECO:0000313" key="2">
    <source>
        <dbReference type="Proteomes" id="UP000291343"/>
    </source>
</evidence>
<keyword evidence="2" id="KW-1185">Reference proteome</keyword>
<dbReference type="AlphaFoldDB" id="A0A482XEF6"/>
<organism evidence="1 2">
    <name type="scientific">Laodelphax striatellus</name>
    <name type="common">Small brown planthopper</name>
    <name type="synonym">Delphax striatella</name>
    <dbReference type="NCBI Taxonomy" id="195883"/>
    <lineage>
        <taxon>Eukaryota</taxon>
        <taxon>Metazoa</taxon>
        <taxon>Ecdysozoa</taxon>
        <taxon>Arthropoda</taxon>
        <taxon>Hexapoda</taxon>
        <taxon>Insecta</taxon>
        <taxon>Pterygota</taxon>
        <taxon>Neoptera</taxon>
        <taxon>Paraneoptera</taxon>
        <taxon>Hemiptera</taxon>
        <taxon>Auchenorrhyncha</taxon>
        <taxon>Fulgoroidea</taxon>
        <taxon>Delphacidae</taxon>
        <taxon>Criomorphinae</taxon>
        <taxon>Laodelphax</taxon>
    </lineage>
</organism>
<dbReference type="OrthoDB" id="277011at2759"/>
<comment type="caution">
    <text evidence="1">The sequence shown here is derived from an EMBL/GenBank/DDBJ whole genome shotgun (WGS) entry which is preliminary data.</text>
</comment>
<dbReference type="InParanoid" id="A0A482XEF6"/>
<sequence>MNEKHGQELKGEHSFGFDKRNVRIHEKNSSKLDEMNCIKLDRHECNQGECYFRWDKHSLKWQEKQWGEFNQIDQEHNLEMQEKRYLKWDELNLHLQEWDKNVFKLQEQHNLKPHHYFNLEVEQNNLNLEQHDLELDSSNLELQNEHNLNLENKHNLNLEQHNLNLEQHNLNPEQYSLKRKHKMLSRSGKRFYTLNALLLLNCGTPPLELETEVNQEREDCEEEK</sequence>
<reference evidence="1 2" key="1">
    <citation type="journal article" date="2017" name="Gigascience">
        <title>Genome sequence of the small brown planthopper, Laodelphax striatellus.</title>
        <authorList>
            <person name="Zhu J."/>
            <person name="Jiang F."/>
            <person name="Wang X."/>
            <person name="Yang P."/>
            <person name="Bao Y."/>
            <person name="Zhao W."/>
            <person name="Wang W."/>
            <person name="Lu H."/>
            <person name="Wang Q."/>
            <person name="Cui N."/>
            <person name="Li J."/>
            <person name="Chen X."/>
            <person name="Luo L."/>
            <person name="Yu J."/>
            <person name="Kang L."/>
            <person name="Cui F."/>
        </authorList>
    </citation>
    <scope>NUCLEOTIDE SEQUENCE [LARGE SCALE GENOMIC DNA]</scope>
    <source>
        <strain evidence="1">Lst14</strain>
    </source>
</reference>